<dbReference type="EMBL" id="MT141358">
    <property type="protein sequence ID" value="QJA59183.1"/>
    <property type="molecule type" value="Genomic_DNA"/>
</dbReference>
<proteinExistence type="predicted"/>
<accession>A0A6M3IP44</accession>
<evidence type="ECO:0000313" key="1">
    <source>
        <dbReference type="EMBL" id="QJA59183.1"/>
    </source>
</evidence>
<gene>
    <name evidence="1" type="ORF">MM415B01331_0013</name>
</gene>
<dbReference type="InterPro" id="IPR036291">
    <property type="entry name" value="NAD(P)-bd_dom_sf"/>
</dbReference>
<reference evidence="1" key="1">
    <citation type="submission" date="2020-03" db="EMBL/GenBank/DDBJ databases">
        <title>The deep terrestrial virosphere.</title>
        <authorList>
            <person name="Holmfeldt K."/>
            <person name="Nilsson E."/>
            <person name="Simone D."/>
            <person name="Lopez-Fernandez M."/>
            <person name="Wu X."/>
            <person name="de Brujin I."/>
            <person name="Lundin D."/>
            <person name="Andersson A."/>
            <person name="Bertilsson S."/>
            <person name="Dopson M."/>
        </authorList>
    </citation>
    <scope>NUCLEOTIDE SEQUENCE</scope>
    <source>
        <strain evidence="1">MM415B01331</strain>
    </source>
</reference>
<protein>
    <submittedName>
        <fullName evidence="1">Uncharacterized protein</fullName>
    </submittedName>
</protein>
<name>A0A6M3IP44_9ZZZZ</name>
<dbReference type="SUPFAM" id="SSF51735">
    <property type="entry name" value="NAD(P)-binding Rossmann-fold domains"/>
    <property type="match status" value="1"/>
</dbReference>
<sequence length="228" mass="25367">MNSLVVGLGEIGQPLYEILSQTYDVGRVDPAKGLTSPLGKYDVMNICIPYSAGFGEIVKDYQNTYNPGLIINHSTVPVGTTATISNAVHSPIVGDHTNMVQSIKKFIKWIGGEKAEEAQTYLRKAGIICRCVMTPEETELLKLMCLAKYGMSIAFAQYQKDIFDKMGFDYDHVLEWDTNYNYHVVRTLQRPLIYPPNGKIGGHCIVPGTGLLNFMFPNAILNEVLKLE</sequence>
<organism evidence="1">
    <name type="scientific">viral metagenome</name>
    <dbReference type="NCBI Taxonomy" id="1070528"/>
    <lineage>
        <taxon>unclassified sequences</taxon>
        <taxon>metagenomes</taxon>
        <taxon>organismal metagenomes</taxon>
    </lineage>
</organism>
<dbReference type="AlphaFoldDB" id="A0A6M3IP44"/>